<proteinExistence type="predicted"/>
<gene>
    <name evidence="2" type="ORF">CC84DRAFT_202049</name>
</gene>
<name>A0A177C334_9PLEO</name>
<dbReference type="AlphaFoldDB" id="A0A177C334"/>
<keyword evidence="3" id="KW-1185">Reference proteome</keyword>
<protein>
    <submittedName>
        <fullName evidence="2">Uncharacterized protein</fullName>
    </submittedName>
</protein>
<evidence type="ECO:0000256" key="1">
    <source>
        <dbReference type="SAM" id="MobiDB-lite"/>
    </source>
</evidence>
<feature type="region of interest" description="Disordered" evidence="1">
    <location>
        <begin position="96"/>
        <end position="121"/>
    </location>
</feature>
<sequence>MCLASAPQHTPYKVSPHEPPLLLLLSITPCRCCDNRCFRPLPARHFRIHQCSVPLWDDVHYSTTLFFQHHRDSMNFRCVSRLDYFDVASPAPIHSHPNCRPEEDCAPSRKHSPPWRPKDLNPIRRPVSLACAQCAASEP</sequence>
<dbReference type="GeneID" id="28769061"/>
<evidence type="ECO:0000313" key="2">
    <source>
        <dbReference type="EMBL" id="OAG01581.1"/>
    </source>
</evidence>
<dbReference type="RefSeq" id="XP_018031946.1">
    <property type="nucleotide sequence ID" value="XM_018185575.1"/>
</dbReference>
<dbReference type="EMBL" id="KV441557">
    <property type="protein sequence ID" value="OAG01581.1"/>
    <property type="molecule type" value="Genomic_DNA"/>
</dbReference>
<dbReference type="Proteomes" id="UP000077069">
    <property type="component" value="Unassembled WGS sequence"/>
</dbReference>
<accession>A0A177C334</accession>
<dbReference type="InParanoid" id="A0A177C334"/>
<evidence type="ECO:0000313" key="3">
    <source>
        <dbReference type="Proteomes" id="UP000077069"/>
    </source>
</evidence>
<reference evidence="2 3" key="1">
    <citation type="submission" date="2016-05" db="EMBL/GenBank/DDBJ databases">
        <title>Comparative analysis of secretome profiles of manganese(II)-oxidizing ascomycete fungi.</title>
        <authorList>
            <consortium name="DOE Joint Genome Institute"/>
            <person name="Zeiner C.A."/>
            <person name="Purvine S.O."/>
            <person name="Zink E.M."/>
            <person name="Wu S."/>
            <person name="Pasa-Tolic L."/>
            <person name="Chaput D.L."/>
            <person name="Haridas S."/>
            <person name="Grigoriev I.V."/>
            <person name="Santelli C.M."/>
            <person name="Hansel C.M."/>
        </authorList>
    </citation>
    <scope>NUCLEOTIDE SEQUENCE [LARGE SCALE GENOMIC DNA]</scope>
    <source>
        <strain evidence="2 3">AP3s5-JAC2a</strain>
    </source>
</reference>
<organism evidence="2 3">
    <name type="scientific">Paraphaeosphaeria sporulosa</name>
    <dbReference type="NCBI Taxonomy" id="1460663"/>
    <lineage>
        <taxon>Eukaryota</taxon>
        <taxon>Fungi</taxon>
        <taxon>Dikarya</taxon>
        <taxon>Ascomycota</taxon>
        <taxon>Pezizomycotina</taxon>
        <taxon>Dothideomycetes</taxon>
        <taxon>Pleosporomycetidae</taxon>
        <taxon>Pleosporales</taxon>
        <taxon>Massarineae</taxon>
        <taxon>Didymosphaeriaceae</taxon>
        <taxon>Paraphaeosphaeria</taxon>
    </lineage>
</organism>